<dbReference type="InterPro" id="IPR013783">
    <property type="entry name" value="Ig-like_fold"/>
</dbReference>
<organism evidence="5">
    <name type="scientific">Equus asinus asinus</name>
    <dbReference type="NCBI Taxonomy" id="83772"/>
    <lineage>
        <taxon>Eukaryota</taxon>
        <taxon>Metazoa</taxon>
        <taxon>Chordata</taxon>
        <taxon>Craniata</taxon>
        <taxon>Vertebrata</taxon>
        <taxon>Euteleostomi</taxon>
        <taxon>Mammalia</taxon>
        <taxon>Eutheria</taxon>
        <taxon>Laurasiatheria</taxon>
        <taxon>Perissodactyla</taxon>
        <taxon>Equidae</taxon>
        <taxon>Equus</taxon>
    </lineage>
</organism>
<protein>
    <recommendedName>
        <fullName evidence="4">Immunoglobulin V-set domain-containing protein</fullName>
    </recommendedName>
</protein>
<evidence type="ECO:0000256" key="1">
    <source>
        <dbReference type="ARBA" id="ARBA00022729"/>
    </source>
</evidence>
<feature type="chain" id="PRO_5034862635" description="Immunoglobulin V-set domain-containing protein" evidence="3">
    <location>
        <begin position="22"/>
        <end position="239"/>
    </location>
</feature>
<evidence type="ECO:0000256" key="2">
    <source>
        <dbReference type="ARBA" id="ARBA00022859"/>
    </source>
</evidence>
<evidence type="ECO:0000313" key="5">
    <source>
        <dbReference type="Ensembl" id="ENSEASP00005013413.1"/>
    </source>
</evidence>
<dbReference type="Pfam" id="PF07686">
    <property type="entry name" value="V-set"/>
    <property type="match status" value="1"/>
</dbReference>
<dbReference type="PANTHER" id="PTHR23268:SF121">
    <property type="entry name" value="T CELL RECEPTOR BETA VARIABLE 28"/>
    <property type="match status" value="1"/>
</dbReference>
<accession>A0A8C4LTP3</accession>
<reference evidence="5" key="1">
    <citation type="submission" date="2023-03" db="UniProtKB">
        <authorList>
            <consortium name="Ensembl"/>
        </authorList>
    </citation>
    <scope>IDENTIFICATION</scope>
</reference>
<dbReference type="PANTHER" id="PTHR23268">
    <property type="entry name" value="T-CELL RECEPTOR BETA CHAIN"/>
    <property type="match status" value="1"/>
</dbReference>
<evidence type="ECO:0000256" key="3">
    <source>
        <dbReference type="SAM" id="SignalP"/>
    </source>
</evidence>
<dbReference type="InterPro" id="IPR050413">
    <property type="entry name" value="TCR_beta_variable"/>
</dbReference>
<dbReference type="GO" id="GO:0002376">
    <property type="term" value="P:immune system process"/>
    <property type="evidence" value="ECO:0007669"/>
    <property type="project" value="UniProtKB-KW"/>
</dbReference>
<dbReference type="InterPro" id="IPR013106">
    <property type="entry name" value="Ig_V-set"/>
</dbReference>
<name>A0A8C4LTP3_EQUAS</name>
<sequence>MGIRLLCVVAFCFPGLGFMDAAVTQTERYLVKRTREKVVMECSQNMGHDSMFWYRQDPALGLQLLHFSYRVDDEQKGDAPEGYSASRKTKENFTLILESASTNQTAVYLCASSFSTALHSHILSAQKGQMEEGSDPNSGLSHAGFCNTFVPIRRKLATQEERGPQAHILAGEHVMFSSLSHLPFPSQGSESEVKLLNLLCCPQAKFIRLCPNQEKFSHIFTLKNHYSTILFQFFLPFPC</sequence>
<dbReference type="GO" id="GO:0007166">
    <property type="term" value="P:cell surface receptor signaling pathway"/>
    <property type="evidence" value="ECO:0007669"/>
    <property type="project" value="TreeGrafter"/>
</dbReference>
<feature type="domain" description="Immunoglobulin V-set" evidence="4">
    <location>
        <begin position="25"/>
        <end position="112"/>
    </location>
</feature>
<keyword evidence="2" id="KW-0391">Immunity</keyword>
<dbReference type="Ensembl" id="ENSEAST00005014570.1">
    <property type="protein sequence ID" value="ENSEASP00005013413.1"/>
    <property type="gene ID" value="ENSEASG00005009358.1"/>
</dbReference>
<dbReference type="Gene3D" id="2.60.40.10">
    <property type="entry name" value="Immunoglobulins"/>
    <property type="match status" value="1"/>
</dbReference>
<dbReference type="GO" id="GO:0005886">
    <property type="term" value="C:plasma membrane"/>
    <property type="evidence" value="ECO:0007669"/>
    <property type="project" value="TreeGrafter"/>
</dbReference>
<dbReference type="AlphaFoldDB" id="A0A8C4LTP3"/>
<evidence type="ECO:0000259" key="4">
    <source>
        <dbReference type="Pfam" id="PF07686"/>
    </source>
</evidence>
<dbReference type="SUPFAM" id="SSF48726">
    <property type="entry name" value="Immunoglobulin"/>
    <property type="match status" value="1"/>
</dbReference>
<proteinExistence type="predicted"/>
<feature type="signal peptide" evidence="3">
    <location>
        <begin position="1"/>
        <end position="21"/>
    </location>
</feature>
<dbReference type="InterPro" id="IPR036179">
    <property type="entry name" value="Ig-like_dom_sf"/>
</dbReference>
<keyword evidence="1 3" id="KW-0732">Signal</keyword>